<dbReference type="GO" id="GO:0006020">
    <property type="term" value="P:inositol metabolic process"/>
    <property type="evidence" value="ECO:0007669"/>
    <property type="project" value="TreeGrafter"/>
</dbReference>
<dbReference type="EMBL" id="CP157484">
    <property type="protein sequence ID" value="XBO39726.1"/>
    <property type="molecule type" value="Genomic_DNA"/>
</dbReference>
<evidence type="ECO:0000256" key="4">
    <source>
        <dbReference type="ARBA" id="ARBA00022842"/>
    </source>
</evidence>
<dbReference type="GO" id="GO:0007165">
    <property type="term" value="P:signal transduction"/>
    <property type="evidence" value="ECO:0007669"/>
    <property type="project" value="TreeGrafter"/>
</dbReference>
<dbReference type="Pfam" id="PF00459">
    <property type="entry name" value="Inositol_P"/>
    <property type="match status" value="1"/>
</dbReference>
<dbReference type="PROSITE" id="PS00629">
    <property type="entry name" value="IMP_1"/>
    <property type="match status" value="1"/>
</dbReference>
<dbReference type="GO" id="GO:0046872">
    <property type="term" value="F:metal ion binding"/>
    <property type="evidence" value="ECO:0007669"/>
    <property type="project" value="UniProtKB-KW"/>
</dbReference>
<feature type="binding site" evidence="5">
    <location>
        <position position="98"/>
    </location>
    <ligand>
        <name>Mg(2+)</name>
        <dbReference type="ChEBI" id="CHEBI:18420"/>
        <label>1</label>
        <note>catalytic</note>
    </ligand>
</feature>
<dbReference type="PANTHER" id="PTHR20854:SF4">
    <property type="entry name" value="INOSITOL-1-MONOPHOSPHATASE-RELATED"/>
    <property type="match status" value="1"/>
</dbReference>
<keyword evidence="2 5" id="KW-0479">Metal-binding</keyword>
<gene>
    <name evidence="6" type="ORF">ABEG18_02775</name>
</gene>
<dbReference type="Gene3D" id="3.40.190.80">
    <property type="match status" value="1"/>
</dbReference>
<dbReference type="GO" id="GO:0046854">
    <property type="term" value="P:phosphatidylinositol phosphate biosynthetic process"/>
    <property type="evidence" value="ECO:0007669"/>
    <property type="project" value="InterPro"/>
</dbReference>
<protein>
    <submittedName>
        <fullName evidence="6">3'(2'),5'-bisphosphate nucleotidase CysQ</fullName>
        <ecNumber evidence="6">3.1.3.7</ecNumber>
    </submittedName>
</protein>
<dbReference type="GO" id="GO:0008934">
    <property type="term" value="F:inositol monophosphate 1-phosphatase activity"/>
    <property type="evidence" value="ECO:0007669"/>
    <property type="project" value="TreeGrafter"/>
</dbReference>
<feature type="binding site" evidence="5">
    <location>
        <position position="77"/>
    </location>
    <ligand>
        <name>Mg(2+)</name>
        <dbReference type="ChEBI" id="CHEBI:18420"/>
        <label>1</label>
        <note>catalytic</note>
    </ligand>
</feature>
<dbReference type="PROSITE" id="PS00630">
    <property type="entry name" value="IMP_2"/>
    <property type="match status" value="1"/>
</dbReference>
<dbReference type="PRINTS" id="PR00377">
    <property type="entry name" value="IMPHPHTASES"/>
</dbReference>
<evidence type="ECO:0000313" key="6">
    <source>
        <dbReference type="EMBL" id="XBO39726.1"/>
    </source>
</evidence>
<feature type="binding site" evidence="5">
    <location>
        <position position="215"/>
    </location>
    <ligand>
        <name>Mg(2+)</name>
        <dbReference type="ChEBI" id="CHEBI:18420"/>
        <label>1</label>
        <note>catalytic</note>
    </ligand>
</feature>
<proteinExistence type="inferred from homology"/>
<feature type="binding site" evidence="5">
    <location>
        <position position="95"/>
    </location>
    <ligand>
        <name>Mg(2+)</name>
        <dbReference type="ChEBI" id="CHEBI:18420"/>
        <label>1</label>
        <note>catalytic</note>
    </ligand>
</feature>
<reference evidence="6" key="1">
    <citation type="submission" date="2024-05" db="EMBL/GenBank/DDBJ databases">
        <authorList>
            <person name="Kim S."/>
            <person name="Heo J."/>
            <person name="Choi H."/>
            <person name="Choi Y."/>
            <person name="Kwon S.-W."/>
            <person name="Kim Y."/>
        </authorList>
    </citation>
    <scope>NUCLEOTIDE SEQUENCE</scope>
    <source>
        <strain evidence="6">KACC 23698</strain>
    </source>
</reference>
<dbReference type="InterPro" id="IPR020550">
    <property type="entry name" value="Inositol_monophosphatase_CS"/>
</dbReference>
<dbReference type="Gene3D" id="3.30.540.10">
    <property type="entry name" value="Fructose-1,6-Bisphosphatase, subunit A, domain 1"/>
    <property type="match status" value="1"/>
</dbReference>
<keyword evidence="3 6" id="KW-0378">Hydrolase</keyword>
<sequence length="283" mass="29249">MALTPSHIPEGALQAAREAAIEAGRIALGYFRHGGTTRAGISYKEGGSPVTEADLAVDAFLKARLMGLAPGFGWLSEETADDPSRLGRRHVWVVDPIDGTRSFARGDTDWTVALGVVEDGVAVAGFVYAPVAEVMYEALPGGPALKNGVEIRASGLDTVENARIAGPGPMLDAMQAARTPFRRMPRIHSLAYRLVHVADSSIDGALAGGRAHDWDLAAAHAIVTAAGAEIVTATGATPRYNRPSTMHEALVVASSGLASELAGMIANGALSQAAGHKDAIAGL</sequence>
<comment type="cofactor">
    <cofactor evidence="5">
        <name>Mg(2+)</name>
        <dbReference type="ChEBI" id="CHEBI:18420"/>
    </cofactor>
</comment>
<dbReference type="RefSeq" id="WP_406856573.1">
    <property type="nucleotide sequence ID" value="NZ_CP157484.1"/>
</dbReference>
<name>A0AAU7JHQ9_9HYPH</name>
<evidence type="ECO:0000256" key="3">
    <source>
        <dbReference type="ARBA" id="ARBA00022801"/>
    </source>
</evidence>
<evidence type="ECO:0000256" key="1">
    <source>
        <dbReference type="ARBA" id="ARBA00009759"/>
    </source>
</evidence>
<dbReference type="GO" id="GO:0008441">
    <property type="term" value="F:3'(2'),5'-bisphosphate nucleotidase activity"/>
    <property type="evidence" value="ECO:0007669"/>
    <property type="project" value="UniProtKB-EC"/>
</dbReference>
<dbReference type="SUPFAM" id="SSF56655">
    <property type="entry name" value="Carbohydrate phosphatase"/>
    <property type="match status" value="1"/>
</dbReference>
<feature type="binding site" evidence="5">
    <location>
        <position position="97"/>
    </location>
    <ligand>
        <name>Mg(2+)</name>
        <dbReference type="ChEBI" id="CHEBI:18420"/>
        <label>1</label>
        <note>catalytic</note>
    </ligand>
</feature>
<dbReference type="CDD" id="cd01638">
    <property type="entry name" value="CysQ"/>
    <property type="match status" value="1"/>
</dbReference>
<dbReference type="InterPro" id="IPR000760">
    <property type="entry name" value="Inositol_monophosphatase-like"/>
</dbReference>
<accession>A0AAU7JHQ9</accession>
<dbReference type="InterPro" id="IPR020583">
    <property type="entry name" value="Inositol_monoP_metal-BS"/>
</dbReference>
<dbReference type="EC" id="3.1.3.7" evidence="6"/>
<comment type="similarity">
    <text evidence="1">Belongs to the inositol monophosphatase superfamily.</text>
</comment>
<evidence type="ECO:0000256" key="5">
    <source>
        <dbReference type="PIRSR" id="PIRSR600760-2"/>
    </source>
</evidence>
<evidence type="ECO:0000256" key="2">
    <source>
        <dbReference type="ARBA" id="ARBA00022723"/>
    </source>
</evidence>
<organism evidence="6">
    <name type="scientific">Alsobacter sp. KACC 23698</name>
    <dbReference type="NCBI Taxonomy" id="3149229"/>
    <lineage>
        <taxon>Bacteria</taxon>
        <taxon>Pseudomonadati</taxon>
        <taxon>Pseudomonadota</taxon>
        <taxon>Alphaproteobacteria</taxon>
        <taxon>Hyphomicrobiales</taxon>
        <taxon>Alsobacteraceae</taxon>
        <taxon>Alsobacter</taxon>
    </lineage>
</organism>
<keyword evidence="4 5" id="KW-0460">Magnesium</keyword>
<dbReference type="PANTHER" id="PTHR20854">
    <property type="entry name" value="INOSITOL MONOPHOSPHATASE"/>
    <property type="match status" value="1"/>
</dbReference>
<dbReference type="AlphaFoldDB" id="A0AAU7JHQ9"/>